<dbReference type="SUPFAM" id="SSF103473">
    <property type="entry name" value="MFS general substrate transporter"/>
    <property type="match status" value="1"/>
</dbReference>
<dbReference type="PANTHER" id="PTHR23504">
    <property type="entry name" value="MAJOR FACILITATOR SUPERFAMILY DOMAIN-CONTAINING PROTEIN 10"/>
    <property type="match status" value="1"/>
</dbReference>
<evidence type="ECO:0000313" key="10">
    <source>
        <dbReference type="EMBL" id="MBB3986968.1"/>
    </source>
</evidence>
<evidence type="ECO:0000256" key="7">
    <source>
        <dbReference type="ARBA" id="ARBA00023136"/>
    </source>
</evidence>
<evidence type="ECO:0000259" key="9">
    <source>
        <dbReference type="PROSITE" id="PS50850"/>
    </source>
</evidence>
<feature type="transmembrane region" description="Helical" evidence="8">
    <location>
        <begin position="280"/>
        <end position="303"/>
    </location>
</feature>
<dbReference type="InterPro" id="IPR001958">
    <property type="entry name" value="Tet-R_TetA/multi-R_MdtG-like"/>
</dbReference>
<dbReference type="PRINTS" id="PR01035">
    <property type="entry name" value="TCRTETA"/>
</dbReference>
<evidence type="ECO:0000256" key="6">
    <source>
        <dbReference type="ARBA" id="ARBA00022989"/>
    </source>
</evidence>
<evidence type="ECO:0000256" key="5">
    <source>
        <dbReference type="ARBA" id="ARBA00022692"/>
    </source>
</evidence>
<evidence type="ECO:0000256" key="2">
    <source>
        <dbReference type="ARBA" id="ARBA00004141"/>
    </source>
</evidence>
<dbReference type="CDD" id="cd17388">
    <property type="entry name" value="MFS_TetA"/>
    <property type="match status" value="1"/>
</dbReference>
<name>A0A7W6DVN9_9RHOB</name>
<keyword evidence="11" id="KW-1185">Reference proteome</keyword>
<comment type="caution">
    <text evidence="10">The sequence shown here is derived from an EMBL/GenBank/DDBJ whole genome shotgun (WGS) entry which is preliminary data.</text>
</comment>
<dbReference type="RefSeq" id="WP_246429394.1">
    <property type="nucleotide sequence ID" value="NZ_BAABBZ010000019.1"/>
</dbReference>
<dbReference type="AlphaFoldDB" id="A0A7W6DVN9"/>
<dbReference type="InterPro" id="IPR020846">
    <property type="entry name" value="MFS_dom"/>
</dbReference>
<gene>
    <name evidence="10" type="ORF">GGQ68_003312</name>
</gene>
<dbReference type="InterPro" id="IPR011701">
    <property type="entry name" value="MFS"/>
</dbReference>
<keyword evidence="6 8" id="KW-1133">Transmembrane helix</keyword>
<keyword evidence="4" id="KW-0813">Transport</keyword>
<accession>A0A7W6DVN9</accession>
<proteinExistence type="inferred from homology"/>
<feature type="transmembrane region" description="Helical" evidence="8">
    <location>
        <begin position="248"/>
        <end position="268"/>
    </location>
</feature>
<sequence>MALPKLQLPVVFLLVTVAIDAMGIGLILPVMPDLISEVSHRGLSGAAVWGGVLATAYAMMQFLFAPFLGALSDAVGRRRILLATLGLMVVDYVVMAMTNDLTVLLIARIIGGFAAATHSTAFAAMADLSPPEKRTQSFGLIGAAFGLGFVLGPTIGGLLGEFGTRAPFWLAGALAAANTLLGLAAFPETHKQENRRPFNLREANPFGAFKALSRMPGITRGMSIMFLYHVAFAVYPAVWSFFGHARFGWSASIIGISLGIFGLSYAAVQAGIIRLLLRWFGEGGTAVFGLLCAGTAFALIPFIDNGMTVLALTPVAAMGGTLGPAMQGMMSRSLTPDRQGALQGVLSSTAALASVVSPLIMTSVFAAYTAPGRDPFPGAPFLVSLALIFVALGLFLTREKQILSS</sequence>
<feature type="transmembrane region" description="Helical" evidence="8">
    <location>
        <begin position="166"/>
        <end position="186"/>
    </location>
</feature>
<comment type="subcellular location">
    <subcellularLocation>
        <location evidence="2">Membrane</location>
        <topology evidence="2">Multi-pass membrane protein</topology>
    </subcellularLocation>
</comment>
<organism evidence="10 11">
    <name type="scientific">Sagittula marina</name>
    <dbReference type="NCBI Taxonomy" id="943940"/>
    <lineage>
        <taxon>Bacteria</taxon>
        <taxon>Pseudomonadati</taxon>
        <taxon>Pseudomonadota</taxon>
        <taxon>Alphaproteobacteria</taxon>
        <taxon>Rhodobacterales</taxon>
        <taxon>Roseobacteraceae</taxon>
        <taxon>Sagittula</taxon>
    </lineage>
</organism>
<keyword evidence="5 8" id="KW-0812">Transmembrane</keyword>
<feature type="domain" description="Major facilitator superfamily (MFS) profile" evidence="9">
    <location>
        <begin position="9"/>
        <end position="401"/>
    </location>
</feature>
<feature type="transmembrane region" description="Helical" evidence="8">
    <location>
        <begin position="47"/>
        <end position="68"/>
    </location>
</feature>
<dbReference type="InterPro" id="IPR005829">
    <property type="entry name" value="Sugar_transporter_CS"/>
</dbReference>
<dbReference type="InterPro" id="IPR036259">
    <property type="entry name" value="MFS_trans_sf"/>
</dbReference>
<dbReference type="Proteomes" id="UP000541426">
    <property type="component" value="Unassembled WGS sequence"/>
</dbReference>
<evidence type="ECO:0000256" key="4">
    <source>
        <dbReference type="ARBA" id="ARBA00022448"/>
    </source>
</evidence>
<feature type="transmembrane region" description="Helical" evidence="8">
    <location>
        <begin position="376"/>
        <end position="396"/>
    </location>
</feature>
<evidence type="ECO:0000256" key="8">
    <source>
        <dbReference type="SAM" id="Phobius"/>
    </source>
</evidence>
<feature type="transmembrane region" description="Helical" evidence="8">
    <location>
        <begin position="80"/>
        <end position="97"/>
    </location>
</feature>
<comment type="function">
    <text evidence="1">Resistance to tetracycline by an active tetracycline efflux. This is an energy-dependent process that decreases the accumulation of the antibiotic in whole cells. This protein functions as a metal-tetracycline/H(+) antiporter.</text>
</comment>
<dbReference type="EMBL" id="JACIEJ010000008">
    <property type="protein sequence ID" value="MBB3986968.1"/>
    <property type="molecule type" value="Genomic_DNA"/>
</dbReference>
<dbReference type="Gene3D" id="1.20.1250.20">
    <property type="entry name" value="MFS general substrate transporter like domains"/>
    <property type="match status" value="1"/>
</dbReference>
<dbReference type="GO" id="GO:0016020">
    <property type="term" value="C:membrane"/>
    <property type="evidence" value="ECO:0007669"/>
    <property type="project" value="UniProtKB-SubCell"/>
</dbReference>
<evidence type="ECO:0000256" key="3">
    <source>
        <dbReference type="ARBA" id="ARBA00007520"/>
    </source>
</evidence>
<feature type="transmembrane region" description="Helical" evidence="8">
    <location>
        <begin position="309"/>
        <end position="329"/>
    </location>
</feature>
<evidence type="ECO:0000313" key="11">
    <source>
        <dbReference type="Proteomes" id="UP000541426"/>
    </source>
</evidence>
<feature type="transmembrane region" description="Helical" evidence="8">
    <location>
        <begin position="350"/>
        <end position="370"/>
    </location>
</feature>
<dbReference type="PROSITE" id="PS50850">
    <property type="entry name" value="MFS"/>
    <property type="match status" value="1"/>
</dbReference>
<dbReference type="Pfam" id="PF07690">
    <property type="entry name" value="MFS_1"/>
    <property type="match status" value="1"/>
</dbReference>
<protein>
    <submittedName>
        <fullName evidence="10">DHA1 family tetracycline resistance protein-like MFS transporter</fullName>
    </submittedName>
</protein>
<keyword evidence="7 8" id="KW-0472">Membrane</keyword>
<feature type="transmembrane region" description="Helical" evidence="8">
    <location>
        <begin position="138"/>
        <end position="160"/>
    </location>
</feature>
<dbReference type="GO" id="GO:0022857">
    <property type="term" value="F:transmembrane transporter activity"/>
    <property type="evidence" value="ECO:0007669"/>
    <property type="project" value="InterPro"/>
</dbReference>
<dbReference type="PANTHER" id="PTHR23504:SF15">
    <property type="entry name" value="MAJOR FACILITATOR SUPERFAMILY (MFS) PROFILE DOMAIN-CONTAINING PROTEIN"/>
    <property type="match status" value="1"/>
</dbReference>
<dbReference type="PROSITE" id="PS00216">
    <property type="entry name" value="SUGAR_TRANSPORT_1"/>
    <property type="match status" value="1"/>
</dbReference>
<evidence type="ECO:0000256" key="1">
    <source>
        <dbReference type="ARBA" id="ARBA00003279"/>
    </source>
</evidence>
<reference evidence="10 11" key="1">
    <citation type="submission" date="2020-08" db="EMBL/GenBank/DDBJ databases">
        <title>Genomic Encyclopedia of Type Strains, Phase IV (KMG-IV): sequencing the most valuable type-strain genomes for metagenomic binning, comparative biology and taxonomic classification.</title>
        <authorList>
            <person name="Goeker M."/>
        </authorList>
    </citation>
    <scope>NUCLEOTIDE SEQUENCE [LARGE SCALE GENOMIC DNA]</scope>
    <source>
        <strain evidence="10 11">DSM 102235</strain>
    </source>
</reference>
<feature type="transmembrane region" description="Helical" evidence="8">
    <location>
        <begin position="224"/>
        <end position="242"/>
    </location>
</feature>
<comment type="similarity">
    <text evidence="3">Belongs to the major facilitator superfamily. TCR/Tet family.</text>
</comment>
<feature type="transmembrane region" description="Helical" evidence="8">
    <location>
        <begin position="103"/>
        <end position="126"/>
    </location>
</feature>